<feature type="region of interest" description="Disordered" evidence="6">
    <location>
        <begin position="1"/>
        <end position="32"/>
    </location>
</feature>
<feature type="transmembrane region" description="Helical" evidence="7">
    <location>
        <begin position="112"/>
        <end position="133"/>
    </location>
</feature>
<dbReference type="GO" id="GO:0016491">
    <property type="term" value="F:oxidoreductase activity"/>
    <property type="evidence" value="ECO:0007669"/>
    <property type="project" value="InterPro"/>
</dbReference>
<evidence type="ECO:0000256" key="6">
    <source>
        <dbReference type="SAM" id="MobiDB-lite"/>
    </source>
</evidence>
<dbReference type="InterPro" id="IPR027387">
    <property type="entry name" value="Cytb/b6-like_sf"/>
</dbReference>
<feature type="compositionally biased region" description="Low complexity" evidence="6">
    <location>
        <begin position="1"/>
        <end position="13"/>
    </location>
</feature>
<dbReference type="Pfam" id="PF13631">
    <property type="entry name" value="Cytochrom_B_N_2"/>
    <property type="match status" value="1"/>
</dbReference>
<dbReference type="SUPFAM" id="SSF81342">
    <property type="entry name" value="Transmembrane di-heme cytochromes"/>
    <property type="match status" value="1"/>
</dbReference>
<comment type="cofactor">
    <cofactor evidence="1">
        <name>heme</name>
        <dbReference type="ChEBI" id="CHEBI:30413"/>
    </cofactor>
</comment>
<name>A0A7Y0QFU2_CELFI</name>
<dbReference type="EMBL" id="JABCJJ010000004">
    <property type="protein sequence ID" value="NMR19396.1"/>
    <property type="molecule type" value="Genomic_DNA"/>
</dbReference>
<dbReference type="InterPro" id="IPR016174">
    <property type="entry name" value="Di-haem_cyt_TM"/>
</dbReference>
<evidence type="ECO:0000259" key="8">
    <source>
        <dbReference type="PROSITE" id="PS51002"/>
    </source>
</evidence>
<dbReference type="InterPro" id="IPR005797">
    <property type="entry name" value="Cyt_b/b6_N"/>
</dbReference>
<dbReference type="GO" id="GO:0022904">
    <property type="term" value="P:respiratory electron transport chain"/>
    <property type="evidence" value="ECO:0007669"/>
    <property type="project" value="InterPro"/>
</dbReference>
<protein>
    <recommendedName>
        <fullName evidence="3">Cytochrome bc1 complex cytochrome b subunit</fullName>
        <ecNumber evidence="2">7.1.1.8</ecNumber>
    </recommendedName>
    <alternativeName>
        <fullName evidence="5">Cytochrome bc1 reductase complex subunit QcrB</fullName>
    </alternativeName>
</protein>
<keyword evidence="7" id="KW-0472">Membrane</keyword>
<feature type="transmembrane region" description="Helical" evidence="7">
    <location>
        <begin position="207"/>
        <end position="229"/>
    </location>
</feature>
<gene>
    <name evidence="9" type="ORF">HIR71_04035</name>
</gene>
<dbReference type="Proteomes" id="UP000562124">
    <property type="component" value="Unassembled WGS sequence"/>
</dbReference>
<dbReference type="AlphaFoldDB" id="A0A7Y0QFU2"/>
<feature type="transmembrane region" description="Helical" evidence="7">
    <location>
        <begin position="260"/>
        <end position="280"/>
    </location>
</feature>
<dbReference type="EC" id="7.1.1.8" evidence="2"/>
<proteinExistence type="predicted"/>
<evidence type="ECO:0000256" key="3">
    <source>
        <dbReference type="ARBA" id="ARBA00016116"/>
    </source>
</evidence>
<keyword evidence="7" id="KW-1133">Transmembrane helix</keyword>
<feature type="transmembrane region" description="Helical" evidence="7">
    <location>
        <begin position="63"/>
        <end position="85"/>
    </location>
</feature>
<sequence>MSAGARAGAPGAGTVPEAGTSPQGDERPRGRWRRAVDAVDERMGLKALAYEVPEHANNLGWSLGALTAISFFTLLVTGIYIAQWYNPMPELANQSVRTIMSSVPLGSFVRGLHYWAAQAMYVLALLHMVRVFSHGSFKRPREGNWIVGASMLLLTFLAVFTGTVLKWDQEGFEALTHNIEVAELVGGLGVWFTGNLAPEVPILLRLYTAHAVIIPGLILALFVIHALLVKRHKISPHPEIPAPAREGVAPFTEHLKRAGAFGLVLLGVLAVLAVLIPPILGPTPVEGIEVTRPMWMFWWFFPFEGWFGVASVGVIMAVVFGLLFLVPFLDRGPKRRWRDRKVAVTVLALIAVGMLVISVYVWTGGGGH</sequence>
<accession>A0A7Y0QFU2</accession>
<reference evidence="9 10" key="1">
    <citation type="submission" date="2020-04" db="EMBL/GenBank/DDBJ databases">
        <title>Sequencing and Assembly of C. fimi.</title>
        <authorList>
            <person name="Ramsey A.R."/>
        </authorList>
    </citation>
    <scope>NUCLEOTIDE SEQUENCE [LARGE SCALE GENOMIC DNA]</scope>
    <source>
        <strain evidence="9 10">SB</strain>
    </source>
</reference>
<evidence type="ECO:0000256" key="1">
    <source>
        <dbReference type="ARBA" id="ARBA00001971"/>
    </source>
</evidence>
<feature type="transmembrane region" description="Helical" evidence="7">
    <location>
        <begin position="342"/>
        <end position="362"/>
    </location>
</feature>
<keyword evidence="10" id="KW-1185">Reference proteome</keyword>
<dbReference type="GO" id="GO:0016020">
    <property type="term" value="C:membrane"/>
    <property type="evidence" value="ECO:0007669"/>
    <property type="project" value="InterPro"/>
</dbReference>
<evidence type="ECO:0000256" key="7">
    <source>
        <dbReference type="SAM" id="Phobius"/>
    </source>
</evidence>
<comment type="catalytic activity">
    <reaction evidence="4">
        <text>a quinol + 2 Fe(III)-[cytochrome c](out) = a quinone + 2 Fe(II)-[cytochrome c](out) + 2 H(+)(out)</text>
        <dbReference type="Rhea" id="RHEA:11484"/>
        <dbReference type="Rhea" id="RHEA-COMP:10350"/>
        <dbReference type="Rhea" id="RHEA-COMP:14399"/>
        <dbReference type="ChEBI" id="CHEBI:15378"/>
        <dbReference type="ChEBI" id="CHEBI:24646"/>
        <dbReference type="ChEBI" id="CHEBI:29033"/>
        <dbReference type="ChEBI" id="CHEBI:29034"/>
        <dbReference type="ChEBI" id="CHEBI:132124"/>
        <dbReference type="EC" id="7.1.1.8"/>
    </reaction>
</comment>
<evidence type="ECO:0000313" key="10">
    <source>
        <dbReference type="Proteomes" id="UP000562124"/>
    </source>
</evidence>
<evidence type="ECO:0000256" key="2">
    <source>
        <dbReference type="ARBA" id="ARBA00012951"/>
    </source>
</evidence>
<evidence type="ECO:0000256" key="5">
    <source>
        <dbReference type="ARBA" id="ARBA00029568"/>
    </source>
</evidence>
<dbReference type="GO" id="GO:0008121">
    <property type="term" value="F:quinol-cytochrome-c reductase activity"/>
    <property type="evidence" value="ECO:0007669"/>
    <property type="project" value="UniProtKB-EC"/>
</dbReference>
<feature type="domain" description="Cytochrome b/b6 N-terminal region profile" evidence="8">
    <location>
        <begin position="35"/>
        <end position="238"/>
    </location>
</feature>
<evidence type="ECO:0000256" key="4">
    <source>
        <dbReference type="ARBA" id="ARBA00029351"/>
    </source>
</evidence>
<evidence type="ECO:0000313" key="9">
    <source>
        <dbReference type="EMBL" id="NMR19396.1"/>
    </source>
</evidence>
<dbReference type="PANTHER" id="PTHR19271:SF16">
    <property type="entry name" value="CYTOCHROME B"/>
    <property type="match status" value="1"/>
</dbReference>
<dbReference type="PANTHER" id="PTHR19271">
    <property type="entry name" value="CYTOCHROME B"/>
    <property type="match status" value="1"/>
</dbReference>
<feature type="transmembrane region" description="Helical" evidence="7">
    <location>
        <begin position="305"/>
        <end position="330"/>
    </location>
</feature>
<feature type="transmembrane region" description="Helical" evidence="7">
    <location>
        <begin position="145"/>
        <end position="165"/>
    </location>
</feature>
<keyword evidence="7" id="KW-0812">Transmembrane</keyword>
<dbReference type="PROSITE" id="PS51002">
    <property type="entry name" value="CYTB_NTER"/>
    <property type="match status" value="1"/>
</dbReference>
<dbReference type="Gene3D" id="1.20.810.10">
    <property type="entry name" value="Cytochrome Bc1 Complex, Chain C"/>
    <property type="match status" value="1"/>
</dbReference>
<organism evidence="9 10">
    <name type="scientific">Cellulomonas fimi</name>
    <dbReference type="NCBI Taxonomy" id="1708"/>
    <lineage>
        <taxon>Bacteria</taxon>
        <taxon>Bacillati</taxon>
        <taxon>Actinomycetota</taxon>
        <taxon>Actinomycetes</taxon>
        <taxon>Micrococcales</taxon>
        <taxon>Cellulomonadaceae</taxon>
        <taxon>Cellulomonas</taxon>
    </lineage>
</organism>
<comment type="caution">
    <text evidence="9">The sequence shown here is derived from an EMBL/GenBank/DDBJ whole genome shotgun (WGS) entry which is preliminary data.</text>
</comment>